<keyword evidence="5" id="KW-1185">Reference proteome</keyword>
<dbReference type="GO" id="GO:0003677">
    <property type="term" value="F:DNA binding"/>
    <property type="evidence" value="ECO:0007669"/>
    <property type="project" value="InterPro"/>
</dbReference>
<accession>A0A510Y3N8</accession>
<feature type="domain" description="Cytoskeleton protein RodZ-like C-terminal" evidence="3">
    <location>
        <begin position="228"/>
        <end position="300"/>
    </location>
</feature>
<feature type="transmembrane region" description="Helical" evidence="2">
    <location>
        <begin position="113"/>
        <end position="134"/>
    </location>
</feature>
<keyword evidence="2" id="KW-1133">Transmembrane helix</keyword>
<keyword evidence="2" id="KW-0472">Membrane</keyword>
<evidence type="ECO:0000313" key="5">
    <source>
        <dbReference type="Proteomes" id="UP000321051"/>
    </source>
</evidence>
<evidence type="ECO:0000256" key="1">
    <source>
        <dbReference type="SAM" id="MobiDB-lite"/>
    </source>
</evidence>
<dbReference type="RefSeq" id="WP_079476216.1">
    <property type="nucleotide sequence ID" value="NZ_BJUN01000001.1"/>
</dbReference>
<dbReference type="OrthoDB" id="9797543at2"/>
<dbReference type="PANTHER" id="PTHR34475:SF1">
    <property type="entry name" value="CYTOSKELETON PROTEIN RODZ"/>
    <property type="match status" value="1"/>
</dbReference>
<feature type="compositionally biased region" description="Acidic residues" evidence="1">
    <location>
        <begin position="178"/>
        <end position="200"/>
    </location>
</feature>
<dbReference type="SUPFAM" id="SSF47413">
    <property type="entry name" value="lambda repressor-like DNA-binding domains"/>
    <property type="match status" value="1"/>
</dbReference>
<keyword evidence="2" id="KW-0812">Transmembrane</keyword>
<proteinExistence type="predicted"/>
<sequence length="306" mass="33774">MAELGPYLRGERERQGASLELMQQRTKIQRRYLQAIEKGDYGALPGAFYTRAFIRSYAEALGLNAEDIFRQYGGELPAPKQQPAAMPSRTSRKQTRSRNQQPRQQQKQKKTSFLPFVFALIFLLIIGAGIWLLFQNVNSDTQTQQQQSDEGTGVQFESGAGSDDEGSAEENAGSAENAPEENEEAGGEENESTDEEENGGADVQLEETSAEGDNASYDVIGAETFELTMNFSGDSYVDVTNAEGDMLDMFSSQSAGDELEETYEEEEITVNVGNTNNMELAVNGREFSYPSDGTHQRITFTAVPEE</sequence>
<dbReference type="EMBL" id="BJUN01000001">
    <property type="protein sequence ID" value="GEK57451.1"/>
    <property type="molecule type" value="Genomic_DNA"/>
</dbReference>
<feature type="region of interest" description="Disordered" evidence="1">
    <location>
        <begin position="143"/>
        <end position="200"/>
    </location>
</feature>
<evidence type="ECO:0000259" key="3">
    <source>
        <dbReference type="Pfam" id="PF13464"/>
    </source>
</evidence>
<dbReference type="InterPro" id="IPR025194">
    <property type="entry name" value="RodZ-like_C"/>
</dbReference>
<dbReference type="Pfam" id="PF13413">
    <property type="entry name" value="HTH_25"/>
    <property type="match status" value="1"/>
</dbReference>
<dbReference type="Pfam" id="PF13464">
    <property type="entry name" value="RodZ_C"/>
    <property type="match status" value="1"/>
</dbReference>
<feature type="region of interest" description="Disordered" evidence="1">
    <location>
        <begin position="75"/>
        <end position="108"/>
    </location>
</feature>
<evidence type="ECO:0000256" key="2">
    <source>
        <dbReference type="SAM" id="Phobius"/>
    </source>
</evidence>
<protein>
    <submittedName>
        <fullName evidence="4">XRE family transcriptional regulator</fullName>
    </submittedName>
</protein>
<organism evidence="4 5">
    <name type="scientific">Marinococcus halophilus</name>
    <dbReference type="NCBI Taxonomy" id="1371"/>
    <lineage>
        <taxon>Bacteria</taxon>
        <taxon>Bacillati</taxon>
        <taxon>Bacillota</taxon>
        <taxon>Bacilli</taxon>
        <taxon>Bacillales</taxon>
        <taxon>Bacillaceae</taxon>
        <taxon>Marinococcus</taxon>
    </lineage>
</organism>
<name>A0A510Y3N8_MARHA</name>
<gene>
    <name evidence="4" type="ORF">MHA01_03560</name>
</gene>
<reference evidence="4 5" key="1">
    <citation type="submission" date="2019-07" db="EMBL/GenBank/DDBJ databases">
        <title>Whole genome shotgun sequence of Marinococcus halophilus NBRC 102359.</title>
        <authorList>
            <person name="Hosoyama A."/>
            <person name="Uohara A."/>
            <person name="Ohji S."/>
            <person name="Ichikawa N."/>
        </authorList>
    </citation>
    <scope>NUCLEOTIDE SEQUENCE [LARGE SCALE GENOMIC DNA]</scope>
    <source>
        <strain evidence="4 5">NBRC 102359</strain>
    </source>
</reference>
<dbReference type="InterPro" id="IPR001387">
    <property type="entry name" value="Cro/C1-type_HTH"/>
</dbReference>
<dbReference type="Proteomes" id="UP000321051">
    <property type="component" value="Unassembled WGS sequence"/>
</dbReference>
<dbReference type="Gene3D" id="1.10.260.40">
    <property type="entry name" value="lambda repressor-like DNA-binding domains"/>
    <property type="match status" value="1"/>
</dbReference>
<dbReference type="InterPro" id="IPR050400">
    <property type="entry name" value="Bact_Cytoskel_RodZ"/>
</dbReference>
<dbReference type="STRING" id="1371.GCA_900166605_02497"/>
<dbReference type="InterPro" id="IPR010982">
    <property type="entry name" value="Lambda_DNA-bd_dom_sf"/>
</dbReference>
<dbReference type="PANTHER" id="PTHR34475">
    <property type="match status" value="1"/>
</dbReference>
<dbReference type="AlphaFoldDB" id="A0A510Y3N8"/>
<evidence type="ECO:0000313" key="4">
    <source>
        <dbReference type="EMBL" id="GEK57451.1"/>
    </source>
</evidence>
<dbReference type="CDD" id="cd00093">
    <property type="entry name" value="HTH_XRE"/>
    <property type="match status" value="1"/>
</dbReference>
<comment type="caution">
    <text evidence="4">The sequence shown here is derived from an EMBL/GenBank/DDBJ whole genome shotgun (WGS) entry which is preliminary data.</text>
</comment>